<feature type="compositionally biased region" description="Basic and acidic residues" evidence="3">
    <location>
        <begin position="143"/>
        <end position="158"/>
    </location>
</feature>
<keyword evidence="5" id="KW-1185">Reference proteome</keyword>
<dbReference type="GO" id="GO:0009414">
    <property type="term" value="P:response to water deprivation"/>
    <property type="evidence" value="ECO:0007669"/>
    <property type="project" value="UniProtKB-ARBA"/>
</dbReference>
<dbReference type="Pfam" id="PF00257">
    <property type="entry name" value="Dehydrin"/>
    <property type="match status" value="1"/>
</dbReference>
<feature type="region of interest" description="Disordered" evidence="3">
    <location>
        <begin position="102"/>
        <end position="202"/>
    </location>
</feature>
<dbReference type="InterPro" id="IPR000167">
    <property type="entry name" value="Dehydrin"/>
</dbReference>
<dbReference type="GO" id="GO:0005829">
    <property type="term" value="C:cytosol"/>
    <property type="evidence" value="ECO:0007669"/>
    <property type="project" value="TreeGrafter"/>
</dbReference>
<evidence type="ECO:0008006" key="6">
    <source>
        <dbReference type="Google" id="ProtNLM"/>
    </source>
</evidence>
<evidence type="ECO:0000256" key="2">
    <source>
        <dbReference type="RuleBase" id="RU003995"/>
    </source>
</evidence>
<dbReference type="PANTHER" id="PTHR33346:SF5">
    <property type="entry name" value="DEHYDRIN LEA-RELATED"/>
    <property type="match status" value="1"/>
</dbReference>
<comment type="similarity">
    <text evidence="1 2">Belongs to the plant dehydrin family.</text>
</comment>
<evidence type="ECO:0000313" key="4">
    <source>
        <dbReference type="EMBL" id="GKV21109.1"/>
    </source>
</evidence>
<evidence type="ECO:0000313" key="5">
    <source>
        <dbReference type="Proteomes" id="UP001054252"/>
    </source>
</evidence>
<evidence type="ECO:0000256" key="1">
    <source>
        <dbReference type="ARBA" id="ARBA00008403"/>
    </source>
</evidence>
<dbReference type="Proteomes" id="UP001054252">
    <property type="component" value="Unassembled WGS sequence"/>
</dbReference>
<name>A0AAV5K2G1_9ROSI</name>
<organism evidence="4 5">
    <name type="scientific">Rubroshorea leprosula</name>
    <dbReference type="NCBI Taxonomy" id="152421"/>
    <lineage>
        <taxon>Eukaryota</taxon>
        <taxon>Viridiplantae</taxon>
        <taxon>Streptophyta</taxon>
        <taxon>Embryophyta</taxon>
        <taxon>Tracheophyta</taxon>
        <taxon>Spermatophyta</taxon>
        <taxon>Magnoliopsida</taxon>
        <taxon>eudicotyledons</taxon>
        <taxon>Gunneridae</taxon>
        <taxon>Pentapetalae</taxon>
        <taxon>rosids</taxon>
        <taxon>malvids</taxon>
        <taxon>Malvales</taxon>
        <taxon>Dipterocarpaceae</taxon>
        <taxon>Rubroshorea</taxon>
    </lineage>
</organism>
<dbReference type="GO" id="GO:0009631">
    <property type="term" value="P:cold acclimation"/>
    <property type="evidence" value="ECO:0007669"/>
    <property type="project" value="TreeGrafter"/>
</dbReference>
<reference evidence="4 5" key="1">
    <citation type="journal article" date="2021" name="Commun. Biol.">
        <title>The genome of Shorea leprosula (Dipterocarpaceae) highlights the ecological relevance of drought in aseasonal tropical rainforests.</title>
        <authorList>
            <person name="Ng K.K.S."/>
            <person name="Kobayashi M.J."/>
            <person name="Fawcett J.A."/>
            <person name="Hatakeyama M."/>
            <person name="Paape T."/>
            <person name="Ng C.H."/>
            <person name="Ang C.C."/>
            <person name="Tnah L.H."/>
            <person name="Lee C.T."/>
            <person name="Nishiyama T."/>
            <person name="Sese J."/>
            <person name="O'Brien M.J."/>
            <person name="Copetti D."/>
            <person name="Mohd Noor M.I."/>
            <person name="Ong R.C."/>
            <person name="Putra M."/>
            <person name="Sireger I.Z."/>
            <person name="Indrioko S."/>
            <person name="Kosugi Y."/>
            <person name="Izuno A."/>
            <person name="Isagi Y."/>
            <person name="Lee S.L."/>
            <person name="Shimizu K.K."/>
        </authorList>
    </citation>
    <scope>NUCLEOTIDE SEQUENCE [LARGE SCALE GENOMIC DNA]</scope>
    <source>
        <strain evidence="4">214</strain>
    </source>
</reference>
<dbReference type="PROSITE" id="PS00823">
    <property type="entry name" value="DEHYDRIN_2"/>
    <property type="match status" value="1"/>
</dbReference>
<sequence>MADLTDEHGNPVQLTDEYGNPVRLTDEHGNPMQLYGIATSPGKTVGTIAHGGAARSVVKTDTLYGTAPGFGITTTSTVLAPKTLVIMGPLMVGMYGAVPTSYTTNQHQPEGHREIQRSSSSSSSSSEDDGQGGGRKKKGLKQKIKEKLTGKNGDEKQSNSDTANITMTANSTAEGHTADQHHNGHEKKSFVEKIKEKLPGHH</sequence>
<feature type="compositionally biased region" description="Polar residues" evidence="3">
    <location>
        <begin position="159"/>
        <end position="174"/>
    </location>
</feature>
<dbReference type="InterPro" id="IPR030513">
    <property type="entry name" value="Dehydrin_CS"/>
</dbReference>
<dbReference type="AlphaFoldDB" id="A0AAV5K2G1"/>
<dbReference type="PROSITE" id="PS00315">
    <property type="entry name" value="DEHYDRIN_1"/>
    <property type="match status" value="1"/>
</dbReference>
<gene>
    <name evidence="4" type="ORF">SLEP1_g31123</name>
</gene>
<dbReference type="EMBL" id="BPVZ01000056">
    <property type="protein sequence ID" value="GKV21109.1"/>
    <property type="molecule type" value="Genomic_DNA"/>
</dbReference>
<accession>A0AAV5K2G1</accession>
<feature type="region of interest" description="Disordered" evidence="3">
    <location>
        <begin position="1"/>
        <end position="20"/>
    </location>
</feature>
<dbReference type="GO" id="GO:0046872">
    <property type="term" value="F:metal ion binding"/>
    <property type="evidence" value="ECO:0007669"/>
    <property type="project" value="UniProtKB-ARBA"/>
</dbReference>
<comment type="caution">
    <text evidence="4">The sequence shown here is derived from an EMBL/GenBank/DDBJ whole genome shotgun (WGS) entry which is preliminary data.</text>
</comment>
<protein>
    <recommendedName>
        <fullName evidence="6">Dehydrin</fullName>
    </recommendedName>
</protein>
<feature type="compositionally biased region" description="Basic and acidic residues" evidence="3">
    <location>
        <begin position="176"/>
        <end position="202"/>
    </location>
</feature>
<dbReference type="GO" id="GO:0009737">
    <property type="term" value="P:response to abscisic acid"/>
    <property type="evidence" value="ECO:0007669"/>
    <property type="project" value="TreeGrafter"/>
</dbReference>
<dbReference type="PANTHER" id="PTHR33346">
    <property type="entry name" value="DEHYDRIN XERO 2-RELATED"/>
    <property type="match status" value="1"/>
</dbReference>
<evidence type="ECO:0000256" key="3">
    <source>
        <dbReference type="SAM" id="MobiDB-lite"/>
    </source>
</evidence>
<proteinExistence type="inferred from homology"/>